<feature type="transmembrane region" description="Helical" evidence="1">
    <location>
        <begin position="29"/>
        <end position="49"/>
    </location>
</feature>
<keyword evidence="1" id="KW-0812">Transmembrane</keyword>
<keyword evidence="1" id="KW-0472">Membrane</keyword>
<gene>
    <name evidence="2" type="ORF">A4U43_C10F3230</name>
</gene>
<evidence type="ECO:0000256" key="1">
    <source>
        <dbReference type="SAM" id="Phobius"/>
    </source>
</evidence>
<keyword evidence="3" id="KW-1185">Reference proteome</keyword>
<accession>A0A5P1E0E0</accession>
<dbReference type="PANTHER" id="PTHR36356:SF1">
    <property type="entry name" value="EXPRESSED PROTEIN"/>
    <property type="match status" value="1"/>
</dbReference>
<dbReference type="Gramene" id="ONK56012">
    <property type="protein sequence ID" value="ONK56012"/>
    <property type="gene ID" value="A4U43_C10F3230"/>
</dbReference>
<organism evidence="2 3">
    <name type="scientific">Asparagus officinalis</name>
    <name type="common">Garden asparagus</name>
    <dbReference type="NCBI Taxonomy" id="4686"/>
    <lineage>
        <taxon>Eukaryota</taxon>
        <taxon>Viridiplantae</taxon>
        <taxon>Streptophyta</taxon>
        <taxon>Embryophyta</taxon>
        <taxon>Tracheophyta</taxon>
        <taxon>Spermatophyta</taxon>
        <taxon>Magnoliopsida</taxon>
        <taxon>Liliopsida</taxon>
        <taxon>Asparagales</taxon>
        <taxon>Asparagaceae</taxon>
        <taxon>Asparagoideae</taxon>
        <taxon>Asparagus</taxon>
    </lineage>
</organism>
<evidence type="ECO:0000313" key="2">
    <source>
        <dbReference type="EMBL" id="ONK56012.1"/>
    </source>
</evidence>
<evidence type="ECO:0000313" key="3">
    <source>
        <dbReference type="Proteomes" id="UP000243459"/>
    </source>
</evidence>
<keyword evidence="1" id="KW-1133">Transmembrane helix</keyword>
<sequence length="185" mass="21123">MDQELGIGRRWRTFSLDFSRNWPRYRKELSGFLETPIGRGFATIFFLWFALSGWLFRFFIFATWVLPFAAPLLIGTFANNFAIEKGTESKELFIFGRISIRKLIEEILLSEKEPLAIKRSGYRLGPAQPAGGNLLATKIRSSAAPAAETLYGHAIGDDFSERRKPSFFLEIFRILTSSISKVEEK</sequence>
<proteinExistence type="predicted"/>
<name>A0A5P1E0E0_ASPOF</name>
<dbReference type="AlphaFoldDB" id="A0A5P1E0E0"/>
<reference evidence="3" key="1">
    <citation type="journal article" date="2017" name="Nat. Commun.">
        <title>The asparagus genome sheds light on the origin and evolution of a young Y chromosome.</title>
        <authorList>
            <person name="Harkess A."/>
            <person name="Zhou J."/>
            <person name="Xu C."/>
            <person name="Bowers J.E."/>
            <person name="Van der Hulst R."/>
            <person name="Ayyampalayam S."/>
            <person name="Mercati F."/>
            <person name="Riccardi P."/>
            <person name="McKain M.R."/>
            <person name="Kakrana A."/>
            <person name="Tang H."/>
            <person name="Ray J."/>
            <person name="Groenendijk J."/>
            <person name="Arikit S."/>
            <person name="Mathioni S.M."/>
            <person name="Nakano M."/>
            <person name="Shan H."/>
            <person name="Telgmann-Rauber A."/>
            <person name="Kanno A."/>
            <person name="Yue Z."/>
            <person name="Chen H."/>
            <person name="Li W."/>
            <person name="Chen Y."/>
            <person name="Xu X."/>
            <person name="Zhang Y."/>
            <person name="Luo S."/>
            <person name="Chen H."/>
            <person name="Gao J."/>
            <person name="Mao Z."/>
            <person name="Pires J.C."/>
            <person name="Luo M."/>
            <person name="Kudrna D."/>
            <person name="Wing R.A."/>
            <person name="Meyers B.C."/>
            <person name="Yi K."/>
            <person name="Kong H."/>
            <person name="Lavrijsen P."/>
            <person name="Sunseri F."/>
            <person name="Falavigna A."/>
            <person name="Ye Y."/>
            <person name="Leebens-Mack J.H."/>
            <person name="Chen G."/>
        </authorList>
    </citation>
    <scope>NUCLEOTIDE SEQUENCE [LARGE SCALE GENOMIC DNA]</scope>
    <source>
        <strain evidence="3">cv. DH0086</strain>
    </source>
</reference>
<dbReference type="GO" id="GO:0009507">
    <property type="term" value="C:chloroplast"/>
    <property type="evidence" value="ECO:0007669"/>
    <property type="project" value="TreeGrafter"/>
</dbReference>
<dbReference type="Proteomes" id="UP000243459">
    <property type="component" value="Chromosome 10"/>
</dbReference>
<feature type="transmembrane region" description="Helical" evidence="1">
    <location>
        <begin position="55"/>
        <end position="78"/>
    </location>
</feature>
<dbReference type="EMBL" id="CM007390">
    <property type="protein sequence ID" value="ONK56012.1"/>
    <property type="molecule type" value="Genomic_DNA"/>
</dbReference>
<dbReference type="PANTHER" id="PTHR36356">
    <property type="entry name" value="EXPRESSED PROTEIN"/>
    <property type="match status" value="1"/>
</dbReference>
<protein>
    <submittedName>
        <fullName evidence="2">Uncharacterized protein</fullName>
    </submittedName>
</protein>